<sequence>MTDSQTPERPAGSLDAEEPGQEPAKSQELTAAPAVREAWGALTAVQGKQSSGDNWGTGEASAAGEMPHPSAEAPQQTAASAVTQAAGPLVAGLKRAVASVVDALESFFEPSMPADWMYTFPLIGERETGDDLNTVLRFLQSAGHHPRSALPGRPVIERKVELKSEAGSNVIGSSTIRLVEETHTDNCKA</sequence>
<name>U6K4R0_9EIME</name>
<evidence type="ECO:0000256" key="1">
    <source>
        <dbReference type="SAM" id="MobiDB-lite"/>
    </source>
</evidence>
<dbReference type="OrthoDB" id="353131at2759"/>
<organism evidence="2 3">
    <name type="scientific">Eimeria mitis</name>
    <dbReference type="NCBI Taxonomy" id="44415"/>
    <lineage>
        <taxon>Eukaryota</taxon>
        <taxon>Sar</taxon>
        <taxon>Alveolata</taxon>
        <taxon>Apicomplexa</taxon>
        <taxon>Conoidasida</taxon>
        <taxon>Coccidia</taxon>
        <taxon>Eucoccidiorida</taxon>
        <taxon>Eimeriorina</taxon>
        <taxon>Eimeriidae</taxon>
        <taxon>Eimeria</taxon>
    </lineage>
</organism>
<dbReference type="Proteomes" id="UP000030744">
    <property type="component" value="Unassembled WGS sequence"/>
</dbReference>
<dbReference type="GeneID" id="25376291"/>
<reference evidence="2" key="2">
    <citation type="submission" date="2013-10" db="EMBL/GenBank/DDBJ databases">
        <authorList>
            <person name="Aslett M."/>
        </authorList>
    </citation>
    <scope>NUCLEOTIDE SEQUENCE [LARGE SCALE GENOMIC DNA]</scope>
    <source>
        <strain evidence="2">Houghton</strain>
    </source>
</reference>
<dbReference type="RefSeq" id="XP_013355238.1">
    <property type="nucleotide sequence ID" value="XM_013499784.1"/>
</dbReference>
<feature type="region of interest" description="Disordered" evidence="1">
    <location>
        <begin position="1"/>
        <end position="80"/>
    </location>
</feature>
<accession>U6K4R0</accession>
<proteinExistence type="predicted"/>
<dbReference type="EMBL" id="HG684401">
    <property type="protein sequence ID" value="CDJ32674.1"/>
    <property type="molecule type" value="Genomic_DNA"/>
</dbReference>
<gene>
    <name evidence="2" type="ORF">EMH_0013280</name>
</gene>
<dbReference type="VEuPathDB" id="ToxoDB:EMH_0013280"/>
<evidence type="ECO:0000313" key="2">
    <source>
        <dbReference type="EMBL" id="CDJ32674.1"/>
    </source>
</evidence>
<reference evidence="2" key="1">
    <citation type="submission" date="2013-10" db="EMBL/GenBank/DDBJ databases">
        <title>Genomic analysis of the causative agents of coccidiosis in chickens.</title>
        <authorList>
            <person name="Reid A.J."/>
            <person name="Blake D."/>
            <person name="Billington K."/>
            <person name="Browne H."/>
            <person name="Dunn M."/>
            <person name="Hung S."/>
            <person name="Kawahara F."/>
            <person name="Miranda-Saavedra D."/>
            <person name="Mourier T."/>
            <person name="Nagra H."/>
            <person name="Otto T.D."/>
            <person name="Rawlings N."/>
            <person name="Sanchez A."/>
            <person name="Sanders M."/>
            <person name="Subramaniam C."/>
            <person name="Tay Y."/>
            <person name="Dear P."/>
            <person name="Doerig C."/>
            <person name="Gruber A."/>
            <person name="Parkinson J."/>
            <person name="Shirley M."/>
            <person name="Wan K.L."/>
            <person name="Berriman M."/>
            <person name="Tomley F."/>
            <person name="Pain A."/>
        </authorList>
    </citation>
    <scope>NUCLEOTIDE SEQUENCE [LARGE SCALE GENOMIC DNA]</scope>
    <source>
        <strain evidence="2">Houghton</strain>
    </source>
</reference>
<keyword evidence="3" id="KW-1185">Reference proteome</keyword>
<dbReference type="AlphaFoldDB" id="U6K4R0"/>
<protein>
    <submittedName>
        <fullName evidence="2">Uncharacterized protein</fullName>
    </submittedName>
</protein>
<evidence type="ECO:0000313" key="3">
    <source>
        <dbReference type="Proteomes" id="UP000030744"/>
    </source>
</evidence>